<feature type="domain" description="Aminotransferase class I/classII large" evidence="8">
    <location>
        <begin position="52"/>
        <end position="375"/>
    </location>
</feature>
<dbReference type="InterPro" id="IPR004838">
    <property type="entry name" value="NHTrfase_class1_PyrdxlP-BS"/>
</dbReference>
<dbReference type="InterPro" id="IPR015424">
    <property type="entry name" value="PyrdxlP-dep_Trfase"/>
</dbReference>
<evidence type="ECO:0000256" key="2">
    <source>
        <dbReference type="ARBA" id="ARBA00007441"/>
    </source>
</evidence>
<dbReference type="CDD" id="cd00609">
    <property type="entry name" value="AAT_like"/>
    <property type="match status" value="1"/>
</dbReference>
<keyword evidence="5" id="KW-0663">Pyridoxal phosphate</keyword>
<accession>A0A0D0Q6A1</accession>
<evidence type="ECO:0000256" key="5">
    <source>
        <dbReference type="ARBA" id="ARBA00022898"/>
    </source>
</evidence>
<reference evidence="9 10" key="1">
    <citation type="submission" date="2013-01" db="EMBL/GenBank/DDBJ databases">
        <authorList>
            <person name="Fiebig A."/>
            <person name="Goeker M."/>
            <person name="Klenk H.-P.P."/>
        </authorList>
    </citation>
    <scope>NUCLEOTIDE SEQUENCE [LARGE SCALE GENOMIC DNA]</scope>
    <source>
        <strain evidence="9 10">DSM 24838</strain>
    </source>
</reference>
<dbReference type="SUPFAM" id="SSF53383">
    <property type="entry name" value="PLP-dependent transferases"/>
    <property type="match status" value="1"/>
</dbReference>
<keyword evidence="4 7" id="KW-0808">Transferase</keyword>
<comment type="catalytic activity">
    <reaction evidence="6">
        <text>L-aspartate + 2-oxoglutarate = oxaloacetate + L-glutamate</text>
        <dbReference type="Rhea" id="RHEA:21824"/>
        <dbReference type="ChEBI" id="CHEBI:16452"/>
        <dbReference type="ChEBI" id="CHEBI:16810"/>
        <dbReference type="ChEBI" id="CHEBI:29985"/>
        <dbReference type="ChEBI" id="CHEBI:29991"/>
        <dbReference type="EC" id="2.6.1.1"/>
    </reaction>
</comment>
<evidence type="ECO:0000256" key="1">
    <source>
        <dbReference type="ARBA" id="ARBA00001933"/>
    </source>
</evidence>
<dbReference type="eggNOG" id="COG0436">
    <property type="taxonomic scope" value="Bacteria"/>
</dbReference>
<proteinExistence type="inferred from homology"/>
<gene>
    <name evidence="9" type="ORF">Wenmar_01569</name>
</gene>
<dbReference type="AlphaFoldDB" id="A0A0D0Q6A1"/>
<dbReference type="InterPro" id="IPR050596">
    <property type="entry name" value="AspAT/PAT-like"/>
</dbReference>
<dbReference type="Pfam" id="PF00155">
    <property type="entry name" value="Aminotran_1_2"/>
    <property type="match status" value="1"/>
</dbReference>
<keyword evidence="10" id="KW-1185">Reference proteome</keyword>
<evidence type="ECO:0000313" key="10">
    <source>
        <dbReference type="Proteomes" id="UP000035100"/>
    </source>
</evidence>
<dbReference type="GO" id="GO:0030170">
    <property type="term" value="F:pyridoxal phosphate binding"/>
    <property type="evidence" value="ECO:0007669"/>
    <property type="project" value="InterPro"/>
</dbReference>
<dbReference type="EMBL" id="AONG01000008">
    <property type="protein sequence ID" value="KIQ69999.1"/>
    <property type="molecule type" value="Genomic_DNA"/>
</dbReference>
<dbReference type="InterPro" id="IPR004839">
    <property type="entry name" value="Aminotransferase_I/II_large"/>
</dbReference>
<evidence type="ECO:0000313" key="9">
    <source>
        <dbReference type="EMBL" id="KIQ69999.1"/>
    </source>
</evidence>
<evidence type="ECO:0000256" key="4">
    <source>
        <dbReference type="ARBA" id="ARBA00022679"/>
    </source>
</evidence>
<dbReference type="PANTHER" id="PTHR46383">
    <property type="entry name" value="ASPARTATE AMINOTRANSFERASE"/>
    <property type="match status" value="1"/>
</dbReference>
<protein>
    <recommendedName>
        <fullName evidence="7">Aminotransferase</fullName>
        <ecNumber evidence="7">2.6.1.-</ecNumber>
    </recommendedName>
</protein>
<keyword evidence="3 7" id="KW-0032">Aminotransferase</keyword>
<name>A0A0D0Q6A1_9RHOB</name>
<dbReference type="PROSITE" id="PS00105">
    <property type="entry name" value="AA_TRANSFER_CLASS_1"/>
    <property type="match status" value="1"/>
</dbReference>
<evidence type="ECO:0000256" key="3">
    <source>
        <dbReference type="ARBA" id="ARBA00022576"/>
    </source>
</evidence>
<dbReference type="Gene3D" id="3.40.640.10">
    <property type="entry name" value="Type I PLP-dependent aspartate aminotransferase-like (Major domain)"/>
    <property type="match status" value="1"/>
</dbReference>
<comment type="cofactor">
    <cofactor evidence="1 7">
        <name>pyridoxal 5'-phosphate</name>
        <dbReference type="ChEBI" id="CHEBI:597326"/>
    </cofactor>
</comment>
<dbReference type="EC" id="2.6.1.-" evidence="7"/>
<comment type="similarity">
    <text evidence="2 7">Belongs to the class-I pyridoxal-phosphate-dependent aminotransferase family.</text>
</comment>
<evidence type="ECO:0000256" key="6">
    <source>
        <dbReference type="ARBA" id="ARBA00049185"/>
    </source>
</evidence>
<dbReference type="InterPro" id="IPR015421">
    <property type="entry name" value="PyrdxlP-dep_Trfase_major"/>
</dbReference>
<sequence>MTGTRRLSARGDVDPFIVMDVMEAARAAEAAGRSVIHMEVGQPGTAAPVEARARLAAEIAAEPLGYTVALGLPELRARIARHYGEWYGVDLDPARVVVTAGASGAFLLAFTALFDTGARVGLGLPCYPSYRHILSSLALTPVPLRTRLEDRLQPAPGDVAGLDGLIVAGPSNPAGTMLDRDRMAALAGACAEAGAAFVSDEIYHGIDYGQRAVSALEVTDEAWVIGSFSKYFSMTGWRVGWMVVPEHGVRQVERLAQNMFICPSHAGQRLALHAMECGDELAANVAVYAENRRRMLEALPAMGLDRFAPPDGAFYVYLDVSRWTDDSRTFAAEVLDEADVAVTPGVDFDPGEGHRWLRLSYARSTADIEEGLARLGRFMAGRTPVETS</sequence>
<comment type="caution">
    <text evidence="9">The sequence shown here is derived from an EMBL/GenBank/DDBJ whole genome shotgun (WGS) entry which is preliminary data.</text>
</comment>
<dbReference type="STRING" id="1123501.Wenmar_01569"/>
<dbReference type="PATRIC" id="fig|1123501.6.peg.1660"/>
<dbReference type="GO" id="GO:0006520">
    <property type="term" value="P:amino acid metabolic process"/>
    <property type="evidence" value="ECO:0007669"/>
    <property type="project" value="InterPro"/>
</dbReference>
<dbReference type="Proteomes" id="UP000035100">
    <property type="component" value="Unassembled WGS sequence"/>
</dbReference>
<organism evidence="9 10">
    <name type="scientific">Wenxinia marina DSM 24838</name>
    <dbReference type="NCBI Taxonomy" id="1123501"/>
    <lineage>
        <taxon>Bacteria</taxon>
        <taxon>Pseudomonadati</taxon>
        <taxon>Pseudomonadota</taxon>
        <taxon>Alphaproteobacteria</taxon>
        <taxon>Rhodobacterales</taxon>
        <taxon>Roseobacteraceae</taxon>
        <taxon>Wenxinia</taxon>
    </lineage>
</organism>
<dbReference type="GO" id="GO:0004069">
    <property type="term" value="F:L-aspartate:2-oxoglutarate aminotransferase activity"/>
    <property type="evidence" value="ECO:0007669"/>
    <property type="project" value="UniProtKB-EC"/>
</dbReference>
<evidence type="ECO:0000256" key="7">
    <source>
        <dbReference type="RuleBase" id="RU000481"/>
    </source>
</evidence>
<evidence type="ECO:0000259" key="8">
    <source>
        <dbReference type="Pfam" id="PF00155"/>
    </source>
</evidence>
<dbReference type="PANTHER" id="PTHR46383:SF2">
    <property type="entry name" value="AMINOTRANSFERASE"/>
    <property type="match status" value="1"/>
</dbReference>